<evidence type="ECO:0000256" key="10">
    <source>
        <dbReference type="ARBA" id="ARBA00022989"/>
    </source>
</evidence>
<keyword evidence="4 14" id="KW-0812">Transmembrane</keyword>
<evidence type="ECO:0000256" key="2">
    <source>
        <dbReference type="ARBA" id="ARBA00022475"/>
    </source>
</evidence>
<evidence type="ECO:0000256" key="9">
    <source>
        <dbReference type="ARBA" id="ARBA00022889"/>
    </source>
</evidence>
<dbReference type="CDD" id="cd11304">
    <property type="entry name" value="Cadherin_repeat"/>
    <property type="match status" value="5"/>
</dbReference>
<dbReference type="Gene3D" id="4.10.900.10">
    <property type="entry name" value="TCF3-CBD (Catenin binding domain)"/>
    <property type="match status" value="1"/>
</dbReference>
<keyword evidence="12" id="KW-0325">Glycoprotein</keyword>
<feature type="chain" id="PRO_5003423215" evidence="18">
    <location>
        <begin position="23"/>
        <end position="814"/>
    </location>
</feature>
<dbReference type="GO" id="GO:0007156">
    <property type="term" value="P:homophilic cell adhesion via plasma membrane adhesion molecules"/>
    <property type="evidence" value="ECO:0007669"/>
    <property type="project" value="InterPro"/>
</dbReference>
<dbReference type="PANTHER" id="PTHR24027">
    <property type="entry name" value="CADHERIN-23"/>
    <property type="match status" value="1"/>
</dbReference>
<reference evidence="20 21" key="1">
    <citation type="journal article" date="2011" name="Nature">
        <title>A high-resolution map of human evolutionary constraint using 29 mammals.</title>
        <authorList>
            <person name="Lindblad-Toh K."/>
            <person name="Garber M."/>
            <person name="Zuk O."/>
            <person name="Lin M.F."/>
            <person name="Parker B.J."/>
            <person name="Washietl S."/>
            <person name="Kheradpour P."/>
            <person name="Ernst J."/>
            <person name="Jordan G."/>
            <person name="Mauceli E."/>
            <person name="Ward L.D."/>
            <person name="Lowe C.B."/>
            <person name="Holloway A.K."/>
            <person name="Clamp M."/>
            <person name="Gnerre S."/>
            <person name="Alfoldi J."/>
            <person name="Beal K."/>
            <person name="Chang J."/>
            <person name="Clawson H."/>
            <person name="Cuff J."/>
            <person name="Di Palma F."/>
            <person name="Fitzgerald S."/>
            <person name="Flicek P."/>
            <person name="Guttman M."/>
            <person name="Hubisz M.J."/>
            <person name="Jaffe D.B."/>
            <person name="Jungreis I."/>
            <person name="Kent W.J."/>
            <person name="Kostka D."/>
            <person name="Lara M."/>
            <person name="Martins A.L."/>
            <person name="Massingham T."/>
            <person name="Moltke I."/>
            <person name="Raney B.J."/>
            <person name="Rasmussen M.D."/>
            <person name="Robinson J."/>
            <person name="Stark A."/>
            <person name="Vilella A.J."/>
            <person name="Wen J."/>
            <person name="Xie X."/>
            <person name="Zody M.C."/>
            <person name="Baldwin J."/>
            <person name="Bloom T."/>
            <person name="Chin C.W."/>
            <person name="Heiman D."/>
            <person name="Nicol R."/>
            <person name="Nusbaum C."/>
            <person name="Young S."/>
            <person name="Wilkinson J."/>
            <person name="Worley K.C."/>
            <person name="Kovar C.L."/>
            <person name="Muzny D.M."/>
            <person name="Gibbs R.A."/>
            <person name="Cree A."/>
            <person name="Dihn H.H."/>
            <person name="Fowler G."/>
            <person name="Jhangiani S."/>
            <person name="Joshi V."/>
            <person name="Lee S."/>
            <person name="Lewis L.R."/>
            <person name="Nazareth L.V."/>
            <person name="Okwuonu G."/>
            <person name="Santibanez J."/>
            <person name="Warren W.C."/>
            <person name="Mardis E.R."/>
            <person name="Weinstock G.M."/>
            <person name="Wilson R.K."/>
            <person name="Delehaunty K."/>
            <person name="Dooling D."/>
            <person name="Fronik C."/>
            <person name="Fulton L."/>
            <person name="Fulton B."/>
            <person name="Graves T."/>
            <person name="Minx P."/>
            <person name="Sodergren E."/>
            <person name="Birney E."/>
            <person name="Margulies E.H."/>
            <person name="Herrero J."/>
            <person name="Green E.D."/>
            <person name="Haussler D."/>
            <person name="Siepel A."/>
            <person name="Goldman N."/>
            <person name="Pollard K.S."/>
            <person name="Pedersen J.S."/>
            <person name="Lander E.S."/>
            <person name="Kellis M."/>
        </authorList>
    </citation>
    <scope>NUCLEOTIDE SEQUENCE [LARGE SCALE GENOMIC DNA]</scope>
    <source>
        <strain evidence="20 21">Thorbecke inbred</strain>
    </source>
</reference>
<dbReference type="GO" id="GO:0007043">
    <property type="term" value="P:cell-cell junction assembly"/>
    <property type="evidence" value="ECO:0007669"/>
    <property type="project" value="TreeGrafter"/>
</dbReference>
<dbReference type="Pfam" id="PF00028">
    <property type="entry name" value="Cadherin"/>
    <property type="match status" value="4"/>
</dbReference>
<evidence type="ECO:0000256" key="12">
    <source>
        <dbReference type="ARBA" id="ARBA00023180"/>
    </source>
</evidence>
<dbReference type="InterPro" id="IPR000233">
    <property type="entry name" value="Cadherin_Y-type_LIR"/>
</dbReference>
<dbReference type="FunCoup" id="G1TE15">
    <property type="interactions" value="7"/>
</dbReference>
<dbReference type="HOGENOM" id="CLU_005284_3_1_1"/>
<dbReference type="STRING" id="9986.ENSOCUP00000015120"/>
<dbReference type="Pfam" id="PF01049">
    <property type="entry name" value="CADH_Y-type_LIR"/>
    <property type="match status" value="1"/>
</dbReference>
<dbReference type="GO" id="GO:0034332">
    <property type="term" value="P:adherens junction organization"/>
    <property type="evidence" value="ECO:0007669"/>
    <property type="project" value="TreeGrafter"/>
</dbReference>
<keyword evidence="10 17" id="KW-1133">Transmembrane helix</keyword>
<feature type="domain" description="Cadherin" evidence="19">
    <location>
        <begin position="370"/>
        <end position="469"/>
    </location>
</feature>
<proteinExistence type="predicted"/>
<evidence type="ECO:0000256" key="15">
    <source>
        <dbReference type="RuleBase" id="RU004357"/>
    </source>
</evidence>
<evidence type="ECO:0000256" key="16">
    <source>
        <dbReference type="SAM" id="MobiDB-lite"/>
    </source>
</evidence>
<dbReference type="GO" id="GO:0016339">
    <property type="term" value="P:calcium-dependent cell-cell adhesion via plasma membrane cell adhesion molecules"/>
    <property type="evidence" value="ECO:0007669"/>
    <property type="project" value="TreeGrafter"/>
</dbReference>
<gene>
    <name evidence="20" type="primary">CDH19</name>
</gene>
<accession>G1TE15</accession>
<dbReference type="GO" id="GO:0008013">
    <property type="term" value="F:beta-catenin binding"/>
    <property type="evidence" value="ECO:0007669"/>
    <property type="project" value="TreeGrafter"/>
</dbReference>
<evidence type="ECO:0000256" key="3">
    <source>
        <dbReference type="ARBA" id="ARBA00022685"/>
    </source>
</evidence>
<dbReference type="PROSITE" id="PS00232">
    <property type="entry name" value="CADHERIN_1"/>
    <property type="match status" value="1"/>
</dbReference>
<dbReference type="PRINTS" id="PR00205">
    <property type="entry name" value="CADHERIN"/>
</dbReference>
<dbReference type="FunFam" id="2.60.40.60:FF:000009">
    <property type="entry name" value="Cadherin 24"/>
    <property type="match status" value="1"/>
</dbReference>
<evidence type="ECO:0000256" key="5">
    <source>
        <dbReference type="ARBA" id="ARBA00022723"/>
    </source>
</evidence>
<dbReference type="FunFam" id="2.60.40.60:FF:000017">
    <property type="entry name" value="Cadherin 24"/>
    <property type="match status" value="1"/>
</dbReference>
<evidence type="ECO:0000256" key="4">
    <source>
        <dbReference type="ARBA" id="ARBA00022692"/>
    </source>
</evidence>
<sequence>MNCGLLLPFVLGIPLLWHCLTATENSKTQKMKQLVAPHSRVKRGWVWNQFSVPEEMNTSHLVGRLRSDLDNGNNSFQYKLLGAGAGTIFTIDEKTGDIHAVQRLDREEQSLYTLRAQVVDTTTGKAVEPESEFVIRVSDVNDNEPKFLDGPYEATVPELSPEGTFVIQVTASDADDPSTGNNARLLYSLLQGQPYFSIEPTTGVIRISSKMDRELQDEYWVIIQAKDMIGQSGALSGTTSVLIKLWDVNDNKPIFKESFYRMSVSESAPTGTSIGKIMAHDNDIGENAEMDYSIEEDDSQTFDIVTDNETQEGIVVLKKKVDFEHQNHYGIRAKVRNRHVTEHLMQYHTEASTTFIKVQVEDEDEPPVFLLPYYIFEISEENPQRSFVGMVSATDPDHQKSPIRYSIIRSKVFSIDDNGTITTTNTLDRESNAWYNLSVAATEIHNVQQISSVPVYVQILNINDHAPELSQYYETYVCENADPGQVIQTISAMDRDESVEDHHFYFNLSMEDKNNSNFIIIDNQDNTAVILTNRTGFSLQEEPVLYISILIADNGIPSLTSTNTLTVYVCDCDDDGNTQSCSNKELALSLGFMMEVIIAILICIMIIFGFVFLTLGLTQRKEQPPFPEKGDGFRENIFSYNDEGGGEEDTEAFDIVELRSSTVRRPHQTRSLYRQSLQAGPDSADPRSLYRRPLQAGPDSADPRSLYRQSLQAGPDSADPRSLYRQSLQAGPDSAVFRRFILEKLEEADADPCAPPFDALQTYAFEGTGSSAGSLSSVASAGSEQEEDYDYLADLGPRFQRLACMFGSAVQSHN</sequence>
<dbReference type="InParanoid" id="G1TE15"/>
<dbReference type="SMR" id="G1TE15"/>
<reference evidence="20" key="3">
    <citation type="submission" date="2025-09" db="UniProtKB">
        <authorList>
            <consortium name="Ensembl"/>
        </authorList>
    </citation>
    <scope>IDENTIFICATION</scope>
    <source>
        <strain evidence="20">Thorbecke</strain>
    </source>
</reference>
<dbReference type="SMART" id="SM00112">
    <property type="entry name" value="CA"/>
    <property type="match status" value="5"/>
</dbReference>
<dbReference type="InterPro" id="IPR002126">
    <property type="entry name" value="Cadherin-like_dom"/>
</dbReference>
<keyword evidence="6 18" id="KW-0732">Signal</keyword>
<feature type="domain" description="Cadherin" evidence="19">
    <location>
        <begin position="148"/>
        <end position="255"/>
    </location>
</feature>
<dbReference type="GO" id="GO:0005509">
    <property type="term" value="F:calcium ion binding"/>
    <property type="evidence" value="ECO:0007669"/>
    <property type="project" value="UniProtKB-UniRule"/>
</dbReference>
<keyword evidence="11 17" id="KW-0472">Membrane</keyword>
<keyword evidence="8 13" id="KW-0106">Calcium</keyword>
<dbReference type="GeneTree" id="ENSGT00940000160137"/>
<dbReference type="PANTHER" id="PTHR24027:SF323">
    <property type="entry name" value="CADHERIN-19"/>
    <property type="match status" value="1"/>
</dbReference>
<reference evidence="20" key="2">
    <citation type="submission" date="2025-08" db="UniProtKB">
        <authorList>
            <consortium name="Ensembl"/>
        </authorList>
    </citation>
    <scope>IDENTIFICATION</scope>
    <source>
        <strain evidence="20">Thorbecke</strain>
    </source>
</reference>
<evidence type="ECO:0000256" key="7">
    <source>
        <dbReference type="ARBA" id="ARBA00022737"/>
    </source>
</evidence>
<dbReference type="PaxDb" id="9986-ENSOCUP00000015120"/>
<dbReference type="PROSITE" id="PS50268">
    <property type="entry name" value="CADHERIN_2"/>
    <property type="match status" value="5"/>
</dbReference>
<dbReference type="EMBL" id="AAGW02050741">
    <property type="status" value="NOT_ANNOTATED_CDS"/>
    <property type="molecule type" value="Genomic_DNA"/>
</dbReference>
<feature type="compositionally biased region" description="Polar residues" evidence="16">
    <location>
        <begin position="669"/>
        <end position="678"/>
    </location>
</feature>
<dbReference type="InterPro" id="IPR039808">
    <property type="entry name" value="Cadherin"/>
</dbReference>
<dbReference type="Proteomes" id="UP000001811">
    <property type="component" value="Chromosome 9"/>
</dbReference>
<dbReference type="InterPro" id="IPR015919">
    <property type="entry name" value="Cadherin-like_sf"/>
</dbReference>
<evidence type="ECO:0000256" key="1">
    <source>
        <dbReference type="ARBA" id="ARBA00004251"/>
    </source>
</evidence>
<protein>
    <submittedName>
        <fullName evidence="20">Cadherin 19</fullName>
    </submittedName>
</protein>
<feature type="region of interest" description="Disordered" evidence="16">
    <location>
        <begin position="669"/>
        <end position="723"/>
    </location>
</feature>
<dbReference type="eggNOG" id="KOG3594">
    <property type="taxonomic scope" value="Eukaryota"/>
</dbReference>
<evidence type="ECO:0000256" key="8">
    <source>
        <dbReference type="ARBA" id="ARBA00022837"/>
    </source>
</evidence>
<dbReference type="GO" id="GO:0000902">
    <property type="term" value="P:cell morphogenesis"/>
    <property type="evidence" value="ECO:0007669"/>
    <property type="project" value="TreeGrafter"/>
</dbReference>
<comment type="subcellular location">
    <subcellularLocation>
        <location evidence="1 14">Cell membrane</location>
        <topology evidence="1 14">Single-pass type I membrane protein</topology>
    </subcellularLocation>
</comment>
<dbReference type="FunFam" id="2.60.40.60:FF:000008">
    <property type="entry name" value="Cadherin 24"/>
    <property type="match status" value="1"/>
</dbReference>
<keyword evidence="2" id="KW-1003">Cell membrane</keyword>
<dbReference type="GO" id="GO:0045296">
    <property type="term" value="F:cadherin binding"/>
    <property type="evidence" value="ECO:0007669"/>
    <property type="project" value="TreeGrafter"/>
</dbReference>
<dbReference type="GO" id="GO:0005912">
    <property type="term" value="C:adherens junction"/>
    <property type="evidence" value="ECO:0007669"/>
    <property type="project" value="TreeGrafter"/>
</dbReference>
<dbReference type="InterPro" id="IPR027397">
    <property type="entry name" value="Catenin-bd_sf"/>
</dbReference>
<organism evidence="20 21">
    <name type="scientific">Oryctolagus cuniculus</name>
    <name type="common">Rabbit</name>
    <dbReference type="NCBI Taxonomy" id="9986"/>
    <lineage>
        <taxon>Eukaryota</taxon>
        <taxon>Metazoa</taxon>
        <taxon>Chordata</taxon>
        <taxon>Craniata</taxon>
        <taxon>Vertebrata</taxon>
        <taxon>Euteleostomi</taxon>
        <taxon>Mammalia</taxon>
        <taxon>Eutheria</taxon>
        <taxon>Euarchontoglires</taxon>
        <taxon>Glires</taxon>
        <taxon>Lagomorpha</taxon>
        <taxon>Leporidae</taxon>
        <taxon>Oryctolagus</taxon>
    </lineage>
</organism>
<comment type="function">
    <text evidence="15">Cadherins are calcium-dependent cell adhesion proteins.</text>
</comment>
<feature type="compositionally biased region" description="Basic and acidic residues" evidence="16">
    <location>
        <begin position="624"/>
        <end position="634"/>
    </location>
</feature>
<evidence type="ECO:0000313" key="21">
    <source>
        <dbReference type="Proteomes" id="UP000001811"/>
    </source>
</evidence>
<evidence type="ECO:0000256" key="11">
    <source>
        <dbReference type="ARBA" id="ARBA00023136"/>
    </source>
</evidence>
<keyword evidence="3" id="KW-0165">Cleavage on pair of basic residues</keyword>
<dbReference type="FunFam" id="2.60.40.60:FF:000012">
    <property type="entry name" value="Cadherin 24"/>
    <property type="match status" value="1"/>
</dbReference>
<keyword evidence="7" id="KW-0677">Repeat</keyword>
<feature type="signal peptide" evidence="18">
    <location>
        <begin position="1"/>
        <end position="22"/>
    </location>
</feature>
<dbReference type="Gene3D" id="2.60.40.60">
    <property type="entry name" value="Cadherins"/>
    <property type="match status" value="5"/>
</dbReference>
<dbReference type="InterPro" id="IPR020894">
    <property type="entry name" value="Cadherin_CS"/>
</dbReference>
<keyword evidence="21" id="KW-1185">Reference proteome</keyword>
<dbReference type="AlphaFoldDB" id="G1TE15"/>
<dbReference type="EMBL" id="AAGW02050742">
    <property type="status" value="NOT_ANNOTATED_CDS"/>
    <property type="molecule type" value="Genomic_DNA"/>
</dbReference>
<dbReference type="GO" id="GO:0044331">
    <property type="term" value="P:cell-cell adhesion mediated by cadherin"/>
    <property type="evidence" value="ECO:0007669"/>
    <property type="project" value="TreeGrafter"/>
</dbReference>
<dbReference type="FunFam" id="4.10.900.10:FF:000001">
    <property type="entry name" value="Cadherin 2"/>
    <property type="match status" value="1"/>
</dbReference>
<dbReference type="SUPFAM" id="SSF49313">
    <property type="entry name" value="Cadherin-like"/>
    <property type="match status" value="5"/>
</dbReference>
<dbReference type="Ensembl" id="ENSOCUT00000017602.4">
    <property type="protein sequence ID" value="ENSOCUP00000015120.3"/>
    <property type="gene ID" value="ENSOCUG00000017601.4"/>
</dbReference>
<evidence type="ECO:0000259" key="19">
    <source>
        <dbReference type="PROSITE" id="PS50268"/>
    </source>
</evidence>
<feature type="domain" description="Cadherin" evidence="19">
    <location>
        <begin position="67"/>
        <end position="147"/>
    </location>
</feature>
<evidence type="ECO:0000313" key="20">
    <source>
        <dbReference type="Ensembl" id="ENSOCUP00000015120.3"/>
    </source>
</evidence>
<dbReference type="Bgee" id="ENSOCUG00000017601">
    <property type="expression patterns" value="Expressed in heart and 9 other cell types or tissues"/>
</dbReference>
<evidence type="ECO:0000256" key="6">
    <source>
        <dbReference type="ARBA" id="ARBA00022729"/>
    </source>
</evidence>
<keyword evidence="5" id="KW-0479">Metal-binding</keyword>
<dbReference type="GO" id="GO:0016342">
    <property type="term" value="C:catenin complex"/>
    <property type="evidence" value="ECO:0007669"/>
    <property type="project" value="TreeGrafter"/>
</dbReference>
<feature type="transmembrane region" description="Helical" evidence="17">
    <location>
        <begin position="586"/>
        <end position="613"/>
    </location>
</feature>
<name>G1TE15_RABIT</name>
<dbReference type="FunFam" id="2.60.40.60:FF:000014">
    <property type="entry name" value="Cadherin 8"/>
    <property type="match status" value="1"/>
</dbReference>
<evidence type="ECO:0000256" key="13">
    <source>
        <dbReference type="PROSITE-ProRule" id="PRU00043"/>
    </source>
</evidence>
<keyword evidence="9 14" id="KW-0130">Cell adhesion</keyword>
<evidence type="ECO:0000256" key="14">
    <source>
        <dbReference type="RuleBase" id="RU003318"/>
    </source>
</evidence>
<dbReference type="GO" id="GO:0016477">
    <property type="term" value="P:cell migration"/>
    <property type="evidence" value="ECO:0007669"/>
    <property type="project" value="TreeGrafter"/>
</dbReference>
<feature type="domain" description="Cadherin" evidence="19">
    <location>
        <begin position="256"/>
        <end position="369"/>
    </location>
</feature>
<dbReference type="OMA" id="NAAMDYF"/>
<feature type="domain" description="Cadherin" evidence="19">
    <location>
        <begin position="469"/>
        <end position="586"/>
    </location>
</feature>
<feature type="region of interest" description="Disordered" evidence="16">
    <location>
        <begin position="624"/>
        <end position="648"/>
    </location>
</feature>
<evidence type="ECO:0000256" key="18">
    <source>
        <dbReference type="SAM" id="SignalP"/>
    </source>
</evidence>
<evidence type="ECO:0000256" key="17">
    <source>
        <dbReference type="SAM" id="Phobius"/>
    </source>
</evidence>